<reference evidence="2" key="1">
    <citation type="submission" date="2023-06" db="EMBL/GenBank/DDBJ databases">
        <title>Genome-scale phylogeny and comparative genomics of the fungal order Sordariales.</title>
        <authorList>
            <consortium name="Lawrence Berkeley National Laboratory"/>
            <person name="Hensen N."/>
            <person name="Bonometti L."/>
            <person name="Westerberg I."/>
            <person name="Brannstrom I.O."/>
            <person name="Guillou S."/>
            <person name="Cros-Aarteil S."/>
            <person name="Calhoun S."/>
            <person name="Haridas S."/>
            <person name="Kuo A."/>
            <person name="Mondo S."/>
            <person name="Pangilinan J."/>
            <person name="Riley R."/>
            <person name="LaButti K."/>
            <person name="Andreopoulos B."/>
            <person name="Lipzen A."/>
            <person name="Chen C."/>
            <person name="Yanf M."/>
            <person name="Daum C."/>
            <person name="Ng V."/>
            <person name="Clum A."/>
            <person name="Steindorff A."/>
            <person name="Ohm R."/>
            <person name="Martin F."/>
            <person name="Silar P."/>
            <person name="Natvig D."/>
            <person name="Lalanne C."/>
            <person name="Gautier V."/>
            <person name="Ament-velasquez S.L."/>
            <person name="Kruys A."/>
            <person name="Hutchinson M.I."/>
            <person name="Powell A.J."/>
            <person name="Barry K."/>
            <person name="Miller A.N."/>
            <person name="Grigoriev I.V."/>
            <person name="Debuchy R."/>
            <person name="Gladieux P."/>
            <person name="Thoren M.H."/>
            <person name="Johannesson H."/>
        </authorList>
    </citation>
    <scope>NUCLEOTIDE SEQUENCE</scope>
    <source>
        <strain evidence="2">SMH2392-1A</strain>
    </source>
</reference>
<dbReference type="Proteomes" id="UP001172101">
    <property type="component" value="Unassembled WGS sequence"/>
</dbReference>
<dbReference type="EMBL" id="JAUIRO010000009">
    <property type="protein sequence ID" value="KAK0702009.1"/>
    <property type="molecule type" value="Genomic_DNA"/>
</dbReference>
<organism evidence="2 3">
    <name type="scientific">Lasiosphaeria miniovina</name>
    <dbReference type="NCBI Taxonomy" id="1954250"/>
    <lineage>
        <taxon>Eukaryota</taxon>
        <taxon>Fungi</taxon>
        <taxon>Dikarya</taxon>
        <taxon>Ascomycota</taxon>
        <taxon>Pezizomycotina</taxon>
        <taxon>Sordariomycetes</taxon>
        <taxon>Sordariomycetidae</taxon>
        <taxon>Sordariales</taxon>
        <taxon>Lasiosphaeriaceae</taxon>
        <taxon>Lasiosphaeria</taxon>
    </lineage>
</organism>
<dbReference type="GeneID" id="85326518"/>
<comment type="caution">
    <text evidence="2">The sequence shown here is derived from an EMBL/GenBank/DDBJ whole genome shotgun (WGS) entry which is preliminary data.</text>
</comment>
<accession>A0AA39ZR48</accession>
<name>A0AA39ZR48_9PEZI</name>
<evidence type="ECO:0000256" key="1">
    <source>
        <dbReference type="SAM" id="MobiDB-lite"/>
    </source>
</evidence>
<dbReference type="RefSeq" id="XP_060289673.1">
    <property type="nucleotide sequence ID" value="XM_060443248.1"/>
</dbReference>
<evidence type="ECO:0000313" key="3">
    <source>
        <dbReference type="Proteomes" id="UP001172101"/>
    </source>
</evidence>
<gene>
    <name evidence="2" type="ORF">B0T26DRAFT_735552</name>
</gene>
<evidence type="ECO:0000313" key="2">
    <source>
        <dbReference type="EMBL" id="KAK0702009.1"/>
    </source>
</evidence>
<feature type="region of interest" description="Disordered" evidence="1">
    <location>
        <begin position="42"/>
        <end position="64"/>
    </location>
</feature>
<keyword evidence="3" id="KW-1185">Reference proteome</keyword>
<proteinExistence type="predicted"/>
<dbReference type="AlphaFoldDB" id="A0AA39ZR48"/>
<protein>
    <submittedName>
        <fullName evidence="2">Uncharacterized protein</fullName>
    </submittedName>
</protein>
<feature type="compositionally biased region" description="Basic residues" evidence="1">
    <location>
        <begin position="44"/>
        <end position="55"/>
    </location>
</feature>
<sequence>MMAHQPQFPKRPCGLPRAPFTHISCSALETFIFITALLSDHQVRTRRSPCRKSRKNPPIPCYAT</sequence>